<accession>A0AA36HQ92</accession>
<gene>
    <name evidence="1" type="ORF">EVOR1521_LOCUS2798</name>
</gene>
<evidence type="ECO:0000313" key="2">
    <source>
        <dbReference type="Proteomes" id="UP001178507"/>
    </source>
</evidence>
<comment type="caution">
    <text evidence="1">The sequence shown here is derived from an EMBL/GenBank/DDBJ whole genome shotgun (WGS) entry which is preliminary data.</text>
</comment>
<proteinExistence type="predicted"/>
<name>A0AA36HQ92_9DINO</name>
<dbReference type="EMBL" id="CAUJNA010000157">
    <property type="protein sequence ID" value="CAJ1372805.1"/>
    <property type="molecule type" value="Genomic_DNA"/>
</dbReference>
<dbReference type="Proteomes" id="UP001178507">
    <property type="component" value="Unassembled WGS sequence"/>
</dbReference>
<keyword evidence="2" id="KW-1185">Reference proteome</keyword>
<protein>
    <submittedName>
        <fullName evidence="1">Uncharacterized protein</fullName>
    </submittedName>
</protein>
<organism evidence="1 2">
    <name type="scientific">Effrenium voratum</name>
    <dbReference type="NCBI Taxonomy" id="2562239"/>
    <lineage>
        <taxon>Eukaryota</taxon>
        <taxon>Sar</taxon>
        <taxon>Alveolata</taxon>
        <taxon>Dinophyceae</taxon>
        <taxon>Suessiales</taxon>
        <taxon>Symbiodiniaceae</taxon>
        <taxon>Effrenium</taxon>
    </lineage>
</organism>
<evidence type="ECO:0000313" key="1">
    <source>
        <dbReference type="EMBL" id="CAJ1372805.1"/>
    </source>
</evidence>
<dbReference type="AlphaFoldDB" id="A0AA36HQ92"/>
<sequence length="98" mass="11029">MSETEARLSPWGQKGVKSIPAPWKIDVCLEPFRANICKSFVLRVKDFLLSYLNHGQKAAEKNTILPCTIVDPSCMRIHEDCSDMFFGACALYSDDDDV</sequence>
<reference evidence="1" key="1">
    <citation type="submission" date="2023-08" db="EMBL/GenBank/DDBJ databases">
        <authorList>
            <person name="Chen Y."/>
            <person name="Shah S."/>
            <person name="Dougan E. K."/>
            <person name="Thang M."/>
            <person name="Chan C."/>
        </authorList>
    </citation>
    <scope>NUCLEOTIDE SEQUENCE</scope>
</reference>